<dbReference type="AlphaFoldDB" id="X0SHI7"/>
<sequence>MSGLDRRWRREASEGLKRDRDVKPAKHWKEQEEISARAHGGEVTHGSGCSWRPDRKLDSVSERWRMSSKTTGVSRGKAAKSIRFEREWLEEARRAAQAERHQPVVAFGFDPDHRDQREDWVAIPLAVFKRINEVLDAVEQREDAQARALLGLLARTA</sequence>
<dbReference type="EMBL" id="BARS01000646">
    <property type="protein sequence ID" value="GAF80498.1"/>
    <property type="molecule type" value="Genomic_DNA"/>
</dbReference>
<name>X0SHI7_9ZZZZ</name>
<protein>
    <submittedName>
        <fullName evidence="2">Uncharacterized protein</fullName>
    </submittedName>
</protein>
<accession>X0SHI7</accession>
<evidence type="ECO:0000256" key="1">
    <source>
        <dbReference type="SAM" id="MobiDB-lite"/>
    </source>
</evidence>
<comment type="caution">
    <text evidence="2">The sequence shown here is derived from an EMBL/GenBank/DDBJ whole genome shotgun (WGS) entry which is preliminary data.</text>
</comment>
<gene>
    <name evidence="2" type="ORF">S01H1_01480</name>
</gene>
<evidence type="ECO:0000313" key="2">
    <source>
        <dbReference type="EMBL" id="GAF80498.1"/>
    </source>
</evidence>
<feature type="compositionally biased region" description="Basic and acidic residues" evidence="1">
    <location>
        <begin position="1"/>
        <end position="42"/>
    </location>
</feature>
<feature type="region of interest" description="Disordered" evidence="1">
    <location>
        <begin position="1"/>
        <end position="78"/>
    </location>
</feature>
<reference evidence="2" key="1">
    <citation type="journal article" date="2014" name="Front. Microbiol.">
        <title>High frequency of phylogenetically diverse reductive dehalogenase-homologous genes in deep subseafloor sedimentary metagenomes.</title>
        <authorList>
            <person name="Kawai M."/>
            <person name="Futagami T."/>
            <person name="Toyoda A."/>
            <person name="Takaki Y."/>
            <person name="Nishi S."/>
            <person name="Hori S."/>
            <person name="Arai W."/>
            <person name="Tsubouchi T."/>
            <person name="Morono Y."/>
            <person name="Uchiyama I."/>
            <person name="Ito T."/>
            <person name="Fujiyama A."/>
            <person name="Inagaki F."/>
            <person name="Takami H."/>
        </authorList>
    </citation>
    <scope>NUCLEOTIDE SEQUENCE</scope>
    <source>
        <strain evidence="2">Expedition CK06-06</strain>
    </source>
</reference>
<organism evidence="2">
    <name type="scientific">marine sediment metagenome</name>
    <dbReference type="NCBI Taxonomy" id="412755"/>
    <lineage>
        <taxon>unclassified sequences</taxon>
        <taxon>metagenomes</taxon>
        <taxon>ecological metagenomes</taxon>
    </lineage>
</organism>
<proteinExistence type="predicted"/>
<feature type="compositionally biased region" description="Basic and acidic residues" evidence="1">
    <location>
        <begin position="52"/>
        <end position="65"/>
    </location>
</feature>